<dbReference type="InterPro" id="IPR046897">
    <property type="entry name" value="ABC-3C_MC6"/>
</dbReference>
<dbReference type="RefSeq" id="WP_142812666.1">
    <property type="nucleotide sequence ID" value="NZ_CP036282.1"/>
</dbReference>
<dbReference type="KEGG" id="rhg:EXZ61_15755"/>
<name>A0A515ES83_9BURK</name>
<reference evidence="2" key="1">
    <citation type="submission" date="2019-02" db="EMBL/GenBank/DDBJ databases">
        <title>Complete genome sequence of Rhodoferax sp. Gr-4.</title>
        <authorList>
            <person name="Jin L."/>
        </authorList>
    </citation>
    <scope>NUCLEOTIDE SEQUENCE [LARGE SCALE GENOMIC DNA]</scope>
    <source>
        <strain evidence="2">Gr-4</strain>
    </source>
</reference>
<accession>A0A515ES83</accession>
<dbReference type="EMBL" id="CP036282">
    <property type="protein sequence ID" value="QDL55510.1"/>
    <property type="molecule type" value="Genomic_DNA"/>
</dbReference>
<reference evidence="2" key="2">
    <citation type="journal article" date="2020" name="Int. J. Syst. Evol. Microbiol.">
        <title>Genomic insights into a novel species Rhodoferax aquaticus sp. nov., isolated from freshwater.</title>
        <authorList>
            <person name="Li T."/>
            <person name="Zhuo Y."/>
            <person name="Jin C.Z."/>
            <person name="Wu X."/>
            <person name="Ko S.R."/>
            <person name="Jin F.J."/>
            <person name="Ahn C.Y."/>
            <person name="Oh H.M."/>
            <person name="Lee H.G."/>
            <person name="Jin L."/>
        </authorList>
    </citation>
    <scope>NUCLEOTIDE SEQUENCE [LARGE SCALE GENOMIC DNA]</scope>
    <source>
        <strain evidence="2">Gr-4</strain>
    </source>
</reference>
<organism evidence="1 2">
    <name type="scientific">Rhodoferax aquaticus</name>
    <dbReference type="NCBI Taxonomy" id="2527691"/>
    <lineage>
        <taxon>Bacteria</taxon>
        <taxon>Pseudomonadati</taxon>
        <taxon>Pseudomonadota</taxon>
        <taxon>Betaproteobacteria</taxon>
        <taxon>Burkholderiales</taxon>
        <taxon>Comamonadaceae</taxon>
        <taxon>Rhodoferax</taxon>
    </lineage>
</organism>
<protein>
    <submittedName>
        <fullName evidence="1">Uncharacterized protein</fullName>
    </submittedName>
</protein>
<dbReference type="Pfam" id="PF20293">
    <property type="entry name" value="MC6"/>
    <property type="match status" value="1"/>
</dbReference>
<sequence>MLLPENVHPANSLYFNGAYVLAALKRIGEADLMGLFIESRKLHEMQFPLFTLTLDWLYLAGMISNNTNGNIEICS</sequence>
<proteinExistence type="predicted"/>
<evidence type="ECO:0000313" key="2">
    <source>
        <dbReference type="Proteomes" id="UP000317365"/>
    </source>
</evidence>
<dbReference type="AlphaFoldDB" id="A0A515ES83"/>
<dbReference type="Proteomes" id="UP000317365">
    <property type="component" value="Chromosome"/>
</dbReference>
<keyword evidence="2" id="KW-1185">Reference proteome</keyword>
<gene>
    <name evidence="1" type="ORF">EXZ61_15755</name>
</gene>
<evidence type="ECO:0000313" key="1">
    <source>
        <dbReference type="EMBL" id="QDL55510.1"/>
    </source>
</evidence>